<dbReference type="InterPro" id="IPR000675">
    <property type="entry name" value="Cutinase/axe"/>
</dbReference>
<dbReference type="AlphaFoldDB" id="L7LCB6"/>
<evidence type="ECO:0008006" key="8">
    <source>
        <dbReference type="Google" id="ProtNLM"/>
    </source>
</evidence>
<evidence type="ECO:0000256" key="4">
    <source>
        <dbReference type="ARBA" id="ARBA00023157"/>
    </source>
</evidence>
<keyword evidence="2" id="KW-0719">Serine esterase</keyword>
<dbReference type="PANTHER" id="PTHR33630">
    <property type="entry name" value="CUTINASE RV1984C-RELATED-RELATED"/>
    <property type="match status" value="1"/>
</dbReference>
<evidence type="ECO:0000313" key="7">
    <source>
        <dbReference type="Proteomes" id="UP000053405"/>
    </source>
</evidence>
<evidence type="ECO:0000256" key="1">
    <source>
        <dbReference type="ARBA" id="ARBA00007534"/>
    </source>
</evidence>
<keyword evidence="7" id="KW-1185">Reference proteome</keyword>
<evidence type="ECO:0000256" key="3">
    <source>
        <dbReference type="ARBA" id="ARBA00022801"/>
    </source>
</evidence>
<dbReference type="eggNOG" id="ENOG5030PZC">
    <property type="taxonomic scope" value="Bacteria"/>
</dbReference>
<dbReference type="Pfam" id="PF01083">
    <property type="entry name" value="Cutinase"/>
    <property type="match status" value="1"/>
</dbReference>
<dbReference type="InterPro" id="IPR029058">
    <property type="entry name" value="AB_hydrolase_fold"/>
</dbReference>
<dbReference type="OrthoDB" id="3690529at2"/>
<accession>L7LCB6</accession>
<sequence>MSRRLLLVVATVLLTAGLAAPMSAGQAHAARCADVHLLFARGTEEAGGKIGNTGQAMYRSLVARFPNKDVRVSPIRYRASGDFAAGTQFLRTVSAGVRNAQNQLQRLATSCRKTKIVLGGFSQGGVIVTYAASDQILGPQLIVGEMPSMLSADVSRRVAGVVTFGAPGDRWFREVGVPPMRTGAAYRHKTRKYCIRGDNICDGGPVNRPNTVHGNYSRNGMTGAAADFVARYVR</sequence>
<keyword evidence="5" id="KW-0732">Signal</keyword>
<dbReference type="Gene3D" id="3.40.50.1820">
    <property type="entry name" value="alpha/beta hydrolase"/>
    <property type="match status" value="1"/>
</dbReference>
<feature type="signal peptide" evidence="5">
    <location>
        <begin position="1"/>
        <end position="29"/>
    </location>
</feature>
<comment type="caution">
    <text evidence="6">The sequence shown here is derived from an EMBL/GenBank/DDBJ whole genome shotgun (WGS) entry which is preliminary data.</text>
</comment>
<dbReference type="EMBL" id="BANT01000024">
    <property type="protein sequence ID" value="GAC57722.1"/>
    <property type="molecule type" value="Genomic_DNA"/>
</dbReference>
<dbReference type="SMART" id="SM01110">
    <property type="entry name" value="Cutinase"/>
    <property type="match status" value="1"/>
</dbReference>
<reference evidence="6 7" key="1">
    <citation type="submission" date="2012-12" db="EMBL/GenBank/DDBJ databases">
        <title>Whole genome shotgun sequence of Gordonia hirsuta NBRC 16056.</title>
        <authorList>
            <person name="Isaki-Nakamura S."/>
            <person name="Hosoyama A."/>
            <person name="Tsuchikane K."/>
            <person name="Katsumata H."/>
            <person name="Baba S."/>
            <person name="Yamazaki S."/>
            <person name="Fujita N."/>
        </authorList>
    </citation>
    <scope>NUCLEOTIDE SEQUENCE [LARGE SCALE GENOMIC DNA]</scope>
    <source>
        <strain evidence="6 7">NBRC 16056</strain>
    </source>
</reference>
<protein>
    <recommendedName>
        <fullName evidence="8">Cutinase</fullName>
    </recommendedName>
</protein>
<dbReference type="RefSeq" id="WP_005940427.1">
    <property type="nucleotide sequence ID" value="NZ_ATVK01000051.1"/>
</dbReference>
<proteinExistence type="inferred from homology"/>
<dbReference type="STRING" id="1121927.GOHSU_24_00110"/>
<comment type="similarity">
    <text evidence="1">Belongs to the cutinase family.</text>
</comment>
<feature type="chain" id="PRO_5003980391" description="Cutinase" evidence="5">
    <location>
        <begin position="30"/>
        <end position="234"/>
    </location>
</feature>
<dbReference type="Proteomes" id="UP000053405">
    <property type="component" value="Unassembled WGS sequence"/>
</dbReference>
<evidence type="ECO:0000313" key="6">
    <source>
        <dbReference type="EMBL" id="GAC57722.1"/>
    </source>
</evidence>
<dbReference type="PANTHER" id="PTHR33630:SF9">
    <property type="entry name" value="CUTINASE 4"/>
    <property type="match status" value="1"/>
</dbReference>
<name>L7LCB6_9ACTN</name>
<keyword evidence="4" id="KW-1015">Disulfide bond</keyword>
<dbReference type="SUPFAM" id="SSF53474">
    <property type="entry name" value="alpha/beta-Hydrolases"/>
    <property type="match status" value="1"/>
</dbReference>
<gene>
    <name evidence="6" type="ORF">GOHSU_24_00110</name>
</gene>
<evidence type="ECO:0000256" key="2">
    <source>
        <dbReference type="ARBA" id="ARBA00022487"/>
    </source>
</evidence>
<organism evidence="6 7">
    <name type="scientific">Gordonia hirsuta DSM 44140 = NBRC 16056</name>
    <dbReference type="NCBI Taxonomy" id="1121927"/>
    <lineage>
        <taxon>Bacteria</taxon>
        <taxon>Bacillati</taxon>
        <taxon>Actinomycetota</taxon>
        <taxon>Actinomycetes</taxon>
        <taxon>Mycobacteriales</taxon>
        <taxon>Gordoniaceae</taxon>
        <taxon>Gordonia</taxon>
    </lineage>
</organism>
<evidence type="ECO:0000256" key="5">
    <source>
        <dbReference type="SAM" id="SignalP"/>
    </source>
</evidence>
<dbReference type="GO" id="GO:0052689">
    <property type="term" value="F:carboxylic ester hydrolase activity"/>
    <property type="evidence" value="ECO:0007669"/>
    <property type="project" value="UniProtKB-KW"/>
</dbReference>
<keyword evidence="3" id="KW-0378">Hydrolase</keyword>